<dbReference type="EMBL" id="CAJVCH010052639">
    <property type="protein sequence ID" value="CAG7718324.1"/>
    <property type="molecule type" value="Genomic_DNA"/>
</dbReference>
<organism evidence="1 2">
    <name type="scientific">Allacma fusca</name>
    <dbReference type="NCBI Taxonomy" id="39272"/>
    <lineage>
        <taxon>Eukaryota</taxon>
        <taxon>Metazoa</taxon>
        <taxon>Ecdysozoa</taxon>
        <taxon>Arthropoda</taxon>
        <taxon>Hexapoda</taxon>
        <taxon>Collembola</taxon>
        <taxon>Symphypleona</taxon>
        <taxon>Sminthuridae</taxon>
        <taxon>Allacma</taxon>
    </lineage>
</organism>
<dbReference type="Proteomes" id="UP000708208">
    <property type="component" value="Unassembled WGS sequence"/>
</dbReference>
<protein>
    <submittedName>
        <fullName evidence="1">Uncharacterized protein</fullName>
    </submittedName>
</protein>
<comment type="caution">
    <text evidence="1">The sequence shown here is derived from an EMBL/GenBank/DDBJ whole genome shotgun (WGS) entry which is preliminary data.</text>
</comment>
<accession>A0A8J2NYH7</accession>
<evidence type="ECO:0000313" key="1">
    <source>
        <dbReference type="EMBL" id="CAG7718324.1"/>
    </source>
</evidence>
<sequence length="216" mass="24662">MAAKNIIDDPICEAAQSVFSNDLAVGCIFQHVKKKFKDVKTFRLISPTCNRISLNHFSANSKIENGRLKRFAESANASTAFDFLNRSFASSQSQRFPYTPLDVEEFWKLEDPGKISFVKNIFDSIKIRSASSPPLFPCNSIHLYGFWKLDNPGIMSLLEVYGHNISHLSICRKEFPIKLGYLKMLLLHWLPSLHTLKIWSVNFGDPQFLRGTRFLA</sequence>
<proteinExistence type="predicted"/>
<evidence type="ECO:0000313" key="2">
    <source>
        <dbReference type="Proteomes" id="UP000708208"/>
    </source>
</evidence>
<gene>
    <name evidence="1" type="ORF">AFUS01_LOCUS7722</name>
</gene>
<feature type="non-terminal residue" evidence="1">
    <location>
        <position position="1"/>
    </location>
</feature>
<dbReference type="AlphaFoldDB" id="A0A8J2NYH7"/>
<reference evidence="1" key="1">
    <citation type="submission" date="2021-06" db="EMBL/GenBank/DDBJ databases">
        <authorList>
            <person name="Hodson N. C."/>
            <person name="Mongue J. A."/>
            <person name="Jaron S. K."/>
        </authorList>
    </citation>
    <scope>NUCLEOTIDE SEQUENCE</scope>
</reference>
<keyword evidence="2" id="KW-1185">Reference proteome</keyword>
<name>A0A8J2NYH7_9HEXA</name>